<keyword evidence="5" id="KW-0804">Transcription</keyword>
<keyword evidence="3" id="KW-0731">Sigma factor</keyword>
<protein>
    <recommendedName>
        <fullName evidence="9">RNA polymerase, sigma-24 subunit, ECF subfamily</fullName>
    </recommendedName>
</protein>
<name>A0A2P2C0E7_9ZZZZ</name>
<feature type="domain" description="RNA polymerase sigma-70 region 2" evidence="6">
    <location>
        <begin position="41"/>
        <end position="107"/>
    </location>
</feature>
<sequence>MNHLTLSSDGENADDLLDITSDTDLAALVRQELSAAAFTTLVERHYRPVQAYARTIAHHRFADDVTAESFARLWSKLSQGAGPTTSVRAYLRTTVRNALIDGSVKESRYVWSDDPAGHPAPSDGREHWDAVVDALALREALARILPRHRKIIELSVLQDRPLAEVADRLSLSPNAAAVLKHRALQSLRGVFLAATASDDDRAGDDGRA</sequence>
<dbReference type="InterPro" id="IPR036388">
    <property type="entry name" value="WH-like_DNA-bd_sf"/>
</dbReference>
<feature type="domain" description="RNA polymerase sigma factor 70 region 4 type 2" evidence="7">
    <location>
        <begin position="135"/>
        <end position="187"/>
    </location>
</feature>
<reference evidence="8" key="1">
    <citation type="submission" date="2015-08" db="EMBL/GenBank/DDBJ databases">
        <authorList>
            <person name="Babu N.S."/>
            <person name="Beckwith C.J."/>
            <person name="Beseler K.G."/>
            <person name="Brison A."/>
            <person name="Carone J.V."/>
            <person name="Caskin T.P."/>
            <person name="Diamond M."/>
            <person name="Durham M.E."/>
            <person name="Foxe J.M."/>
            <person name="Go M."/>
            <person name="Henderson B.A."/>
            <person name="Jones I.B."/>
            <person name="McGettigan J.A."/>
            <person name="Micheletti S.J."/>
            <person name="Nasrallah M.E."/>
            <person name="Ortiz D."/>
            <person name="Piller C.R."/>
            <person name="Privatt S.R."/>
            <person name="Schneider S.L."/>
            <person name="Sharp S."/>
            <person name="Smith T.C."/>
            <person name="Stanton J.D."/>
            <person name="Ullery H.E."/>
            <person name="Wilson R.J."/>
            <person name="Serrano M.G."/>
            <person name="Buck G."/>
            <person name="Lee V."/>
            <person name="Wang Y."/>
            <person name="Carvalho R."/>
            <person name="Voegtly L."/>
            <person name="Shi R."/>
            <person name="Duckworth R."/>
            <person name="Johnson A."/>
            <person name="Loviza R."/>
            <person name="Walstead R."/>
            <person name="Shah Z."/>
            <person name="Kiflezghi M."/>
            <person name="Wade K."/>
            <person name="Ball S.L."/>
            <person name="Bradley K.W."/>
            <person name="Asai D.J."/>
            <person name="Bowman C.A."/>
            <person name="Russell D.A."/>
            <person name="Pope W.H."/>
            <person name="Jacobs-Sera D."/>
            <person name="Hendrix R.W."/>
            <person name="Hatfull G.F."/>
        </authorList>
    </citation>
    <scope>NUCLEOTIDE SEQUENCE</scope>
</reference>
<comment type="similarity">
    <text evidence="1">Belongs to the sigma-70 factor family. ECF subfamily.</text>
</comment>
<evidence type="ECO:0000259" key="7">
    <source>
        <dbReference type="Pfam" id="PF08281"/>
    </source>
</evidence>
<evidence type="ECO:0000256" key="1">
    <source>
        <dbReference type="ARBA" id="ARBA00010641"/>
    </source>
</evidence>
<dbReference type="PANTHER" id="PTHR43133">
    <property type="entry name" value="RNA POLYMERASE ECF-TYPE SIGMA FACTO"/>
    <property type="match status" value="1"/>
</dbReference>
<dbReference type="InterPro" id="IPR013325">
    <property type="entry name" value="RNA_pol_sigma_r2"/>
</dbReference>
<dbReference type="Gene3D" id="1.10.1740.10">
    <property type="match status" value="1"/>
</dbReference>
<dbReference type="Pfam" id="PF04542">
    <property type="entry name" value="Sigma70_r2"/>
    <property type="match status" value="1"/>
</dbReference>
<keyword evidence="4" id="KW-0238">DNA-binding</keyword>
<gene>
    <name evidence="8" type="ORF">NOCA2130012</name>
</gene>
<evidence type="ECO:0000256" key="4">
    <source>
        <dbReference type="ARBA" id="ARBA00023125"/>
    </source>
</evidence>
<dbReference type="CDD" id="cd06171">
    <property type="entry name" value="Sigma70_r4"/>
    <property type="match status" value="1"/>
</dbReference>
<dbReference type="Gene3D" id="1.10.10.10">
    <property type="entry name" value="Winged helix-like DNA-binding domain superfamily/Winged helix DNA-binding domain"/>
    <property type="match status" value="1"/>
</dbReference>
<proteinExistence type="inferred from homology"/>
<dbReference type="InterPro" id="IPR013324">
    <property type="entry name" value="RNA_pol_sigma_r3/r4-like"/>
</dbReference>
<dbReference type="InterPro" id="IPR007627">
    <property type="entry name" value="RNA_pol_sigma70_r2"/>
</dbReference>
<accession>A0A2P2C0E7</accession>
<dbReference type="InterPro" id="IPR013249">
    <property type="entry name" value="RNA_pol_sigma70_r4_t2"/>
</dbReference>
<dbReference type="NCBIfam" id="TIGR02937">
    <property type="entry name" value="sigma70-ECF"/>
    <property type="match status" value="1"/>
</dbReference>
<evidence type="ECO:0000313" key="8">
    <source>
        <dbReference type="EMBL" id="CUR54172.1"/>
    </source>
</evidence>
<dbReference type="EMBL" id="CZKA01000005">
    <property type="protein sequence ID" value="CUR54172.1"/>
    <property type="molecule type" value="Genomic_DNA"/>
</dbReference>
<dbReference type="GO" id="GO:0016987">
    <property type="term" value="F:sigma factor activity"/>
    <property type="evidence" value="ECO:0007669"/>
    <property type="project" value="UniProtKB-KW"/>
</dbReference>
<organism evidence="8">
    <name type="scientific">metagenome</name>
    <dbReference type="NCBI Taxonomy" id="256318"/>
    <lineage>
        <taxon>unclassified sequences</taxon>
        <taxon>metagenomes</taxon>
    </lineage>
</organism>
<dbReference type="InterPro" id="IPR014284">
    <property type="entry name" value="RNA_pol_sigma-70_dom"/>
</dbReference>
<keyword evidence="2" id="KW-0805">Transcription regulation</keyword>
<evidence type="ECO:0000256" key="2">
    <source>
        <dbReference type="ARBA" id="ARBA00023015"/>
    </source>
</evidence>
<evidence type="ECO:0000256" key="5">
    <source>
        <dbReference type="ARBA" id="ARBA00023163"/>
    </source>
</evidence>
<dbReference type="AlphaFoldDB" id="A0A2P2C0E7"/>
<dbReference type="PANTHER" id="PTHR43133:SF52">
    <property type="entry name" value="ECF RNA POLYMERASE SIGMA FACTOR SIGL"/>
    <property type="match status" value="1"/>
</dbReference>
<dbReference type="InterPro" id="IPR039425">
    <property type="entry name" value="RNA_pol_sigma-70-like"/>
</dbReference>
<dbReference type="SUPFAM" id="SSF88659">
    <property type="entry name" value="Sigma3 and sigma4 domains of RNA polymerase sigma factors"/>
    <property type="match status" value="1"/>
</dbReference>
<dbReference type="Pfam" id="PF08281">
    <property type="entry name" value="Sigma70_r4_2"/>
    <property type="match status" value="1"/>
</dbReference>
<dbReference type="GO" id="GO:0006352">
    <property type="term" value="P:DNA-templated transcription initiation"/>
    <property type="evidence" value="ECO:0007669"/>
    <property type="project" value="InterPro"/>
</dbReference>
<evidence type="ECO:0008006" key="9">
    <source>
        <dbReference type="Google" id="ProtNLM"/>
    </source>
</evidence>
<evidence type="ECO:0000259" key="6">
    <source>
        <dbReference type="Pfam" id="PF04542"/>
    </source>
</evidence>
<dbReference type="GO" id="GO:0003677">
    <property type="term" value="F:DNA binding"/>
    <property type="evidence" value="ECO:0007669"/>
    <property type="project" value="UniProtKB-KW"/>
</dbReference>
<dbReference type="SUPFAM" id="SSF88946">
    <property type="entry name" value="Sigma2 domain of RNA polymerase sigma factors"/>
    <property type="match status" value="1"/>
</dbReference>
<evidence type="ECO:0000256" key="3">
    <source>
        <dbReference type="ARBA" id="ARBA00023082"/>
    </source>
</evidence>